<evidence type="ECO:0000313" key="2">
    <source>
        <dbReference type="Proteomes" id="UP000886998"/>
    </source>
</evidence>
<accession>A0A8X7BRV7</accession>
<keyword evidence="2" id="KW-1185">Reference proteome</keyword>
<protein>
    <submittedName>
        <fullName evidence="1">Uncharacterized protein</fullName>
    </submittedName>
</protein>
<sequence>MHSFLLSSSCKSNKAELQVCVLPLFGEALLMGLNTASEKVGNTLCVDYREQGIDANSVSSCHCEQRWSSRKISREQNYVSCRWGREIRNLSKYRQSEMTGLN</sequence>
<dbReference type="Proteomes" id="UP000886998">
    <property type="component" value="Unassembled WGS sequence"/>
</dbReference>
<organism evidence="1 2">
    <name type="scientific">Trichonephila inaurata madagascariensis</name>
    <dbReference type="NCBI Taxonomy" id="2747483"/>
    <lineage>
        <taxon>Eukaryota</taxon>
        <taxon>Metazoa</taxon>
        <taxon>Ecdysozoa</taxon>
        <taxon>Arthropoda</taxon>
        <taxon>Chelicerata</taxon>
        <taxon>Arachnida</taxon>
        <taxon>Araneae</taxon>
        <taxon>Araneomorphae</taxon>
        <taxon>Entelegynae</taxon>
        <taxon>Araneoidea</taxon>
        <taxon>Nephilidae</taxon>
        <taxon>Trichonephila</taxon>
        <taxon>Trichonephila inaurata</taxon>
    </lineage>
</organism>
<comment type="caution">
    <text evidence="1">The sequence shown here is derived from an EMBL/GenBank/DDBJ whole genome shotgun (WGS) entry which is preliminary data.</text>
</comment>
<reference evidence="1" key="1">
    <citation type="submission" date="2020-08" db="EMBL/GenBank/DDBJ databases">
        <title>Multicomponent nature underlies the extraordinary mechanical properties of spider dragline silk.</title>
        <authorList>
            <person name="Kono N."/>
            <person name="Nakamura H."/>
            <person name="Mori M."/>
            <person name="Yoshida Y."/>
            <person name="Ohtoshi R."/>
            <person name="Malay A.D."/>
            <person name="Moran D.A.P."/>
            <person name="Tomita M."/>
            <person name="Numata K."/>
            <person name="Arakawa K."/>
        </authorList>
    </citation>
    <scope>NUCLEOTIDE SEQUENCE</scope>
</reference>
<dbReference type="AlphaFoldDB" id="A0A8X7BRV7"/>
<name>A0A8X7BRV7_9ARAC</name>
<proteinExistence type="predicted"/>
<gene>
    <name evidence="1" type="ORF">TNIN_411271</name>
</gene>
<evidence type="ECO:0000313" key="1">
    <source>
        <dbReference type="EMBL" id="GFY40337.1"/>
    </source>
</evidence>
<dbReference type="EMBL" id="BMAV01001853">
    <property type="protein sequence ID" value="GFY40337.1"/>
    <property type="molecule type" value="Genomic_DNA"/>
</dbReference>